<dbReference type="AlphaFoldDB" id="A0AAV5TM01"/>
<evidence type="ECO:0000259" key="6">
    <source>
        <dbReference type="PROSITE" id="PS50052"/>
    </source>
</evidence>
<dbReference type="InterPro" id="IPR053004">
    <property type="entry name" value="MAGUK_Signaling_Regulators"/>
</dbReference>
<feature type="coiled-coil region" evidence="3">
    <location>
        <begin position="156"/>
        <end position="241"/>
    </location>
</feature>
<dbReference type="SUPFAM" id="SSF52540">
    <property type="entry name" value="P-loop containing nucleoside triphosphate hydrolases"/>
    <property type="match status" value="1"/>
</dbReference>
<feature type="domain" description="SH3" evidence="5">
    <location>
        <begin position="880"/>
        <end position="948"/>
    </location>
</feature>
<keyword evidence="3" id="KW-0175">Coiled coil</keyword>
<dbReference type="PANTHER" id="PTHR46360:SF1">
    <property type="entry name" value="DISKS LARGE HOMOLOG 5"/>
    <property type="match status" value="1"/>
</dbReference>
<feature type="compositionally biased region" description="Low complexity" evidence="4">
    <location>
        <begin position="614"/>
        <end position="626"/>
    </location>
</feature>
<evidence type="ECO:0000256" key="1">
    <source>
        <dbReference type="ARBA" id="ARBA00022443"/>
    </source>
</evidence>
<dbReference type="PROSITE" id="PS50052">
    <property type="entry name" value="GUANYLATE_KINASE_2"/>
    <property type="match status" value="1"/>
</dbReference>
<dbReference type="SUPFAM" id="SSF50156">
    <property type="entry name" value="PDZ domain-like"/>
    <property type="match status" value="4"/>
</dbReference>
<dbReference type="PROSITE" id="PS50106">
    <property type="entry name" value="PDZ"/>
    <property type="match status" value="3"/>
</dbReference>
<organism evidence="8 9">
    <name type="scientific">Pristionchus entomophagus</name>
    <dbReference type="NCBI Taxonomy" id="358040"/>
    <lineage>
        <taxon>Eukaryota</taxon>
        <taxon>Metazoa</taxon>
        <taxon>Ecdysozoa</taxon>
        <taxon>Nematoda</taxon>
        <taxon>Chromadorea</taxon>
        <taxon>Rhabditida</taxon>
        <taxon>Rhabditina</taxon>
        <taxon>Diplogasteromorpha</taxon>
        <taxon>Diplogasteroidea</taxon>
        <taxon>Neodiplogasteridae</taxon>
        <taxon>Pristionchus</taxon>
    </lineage>
</organism>
<dbReference type="EMBL" id="BTSX01000004">
    <property type="protein sequence ID" value="GMS95465.1"/>
    <property type="molecule type" value="Genomic_DNA"/>
</dbReference>
<feature type="region of interest" description="Disordered" evidence="4">
    <location>
        <begin position="1"/>
        <end position="36"/>
    </location>
</feature>
<dbReference type="Gene3D" id="2.30.42.10">
    <property type="match status" value="3"/>
</dbReference>
<feature type="domain" description="PDZ" evidence="7">
    <location>
        <begin position="363"/>
        <end position="423"/>
    </location>
</feature>
<dbReference type="Proteomes" id="UP001432027">
    <property type="component" value="Unassembled WGS sequence"/>
</dbReference>
<dbReference type="Gene3D" id="3.40.50.300">
    <property type="entry name" value="P-loop containing nucleotide triphosphate hydrolases"/>
    <property type="match status" value="1"/>
</dbReference>
<evidence type="ECO:0000256" key="3">
    <source>
        <dbReference type="SAM" id="Coils"/>
    </source>
</evidence>
<sequence>MPSVAEDEGGGISLAPHNGNGMKGDEMMRPLNGDHSQVSTPYAIEVISLREINASLEARVTCLEKDLRVDRENWRRREAELNVEHDRESNDSERRWMDQLRSLREERDRLQGDLLVLEEQLESAASEVNRAVSFRLESEDGRIRLKQQYENLCTDYDETMQERSSVLEENARLNEERDKLRVSVKQLSTALHARQNEEAEEIRNLNAKLEATKRMVTNGISDNAKQEFRDLRKVLQQVSDERDETLRLLQDSRSDSRLERSASFSDDSASVIVDHWSTHSFSVMLHSKGNLGVVLEGGSADSGRRHLPIYVKEVLSGSPLEVHLRRLDHIVQVNEIDVAEMDVRSVIDILRNSQNLKMVVRRRTSLHRVVQLPLKNDLGMELATGVFVNRLDKGGVAEKAGIHLGNRLIYVNGTPVFDSHHAEELIRKDASHGSATLSFLNGAQRNPSVVGLNGSGSVNKHKTLFSKLFRRNGPSTVPSPTSPINERSNVVARANIDDRRNGGDYFVRHGSLRLPSSSHSSVPQHFTRAGSLRAPQGSVDHKKIIDSLDRYLQGHSTNRASPLTNSADIGSTWPKSLDGSSTESAILRRRSGQRPSVFPVFAAPPPPPLETASGHHCSCSSPSPWGDDPTRRDYSPLPSSVTSHRMSTYSPALPQPPPYPGPRYGDESMSSIVSSSNSIPRSANSTINRLRHQPNNSPSESEAEVRRVCLRKELSDYPPEFGVGLEDGREGGVYVAHVHERAATHGVHKGDRVLDIGGINMRSADKSAAARVLSQFHASQDEVTLTVSTRGSVPSAPFWVTVPRGQVRLCGGNAVGILADSSVGDMMAGDCILELDGFDLRKSTLEEATSALQNGHSEMLDILAQRGGGGMDRLRSGADGDGFYVRVNTDRIGETNDELDVKQGEIVFVDNTLFMGQHGRWRAWKIDREGRQRQCGIIPSATVVETSVVRRKNRLPSSSRPLSSLYRPVYERVERISTQQPRPVLLFGAVISPFIQALLDDPVNKFSPCVPECRALSQSELDRLLSSGQIIDARRRDKLYDVISVAAVQSVMEQGLHLVLDVSPSSLHQLHLLRVYPIVIRIKFKSPKQIKELKEELGEKMTSKQAKELFDKAEIVYSQLESSDCTIATVPVGVQIPMKNIVKHICQQVIAQVEHEQKKSVWVSSL</sequence>
<feature type="region of interest" description="Disordered" evidence="4">
    <location>
        <begin position="555"/>
        <end position="704"/>
    </location>
</feature>
<dbReference type="PANTHER" id="PTHR46360">
    <property type="entry name" value="DISKS LARGE HOMOLOG 5"/>
    <property type="match status" value="1"/>
</dbReference>
<feature type="domain" description="Guanylate kinase-like" evidence="6">
    <location>
        <begin position="1016"/>
        <end position="1154"/>
    </location>
</feature>
<dbReference type="GO" id="GO:0035331">
    <property type="term" value="P:negative regulation of hippo signaling"/>
    <property type="evidence" value="ECO:0007669"/>
    <property type="project" value="TreeGrafter"/>
</dbReference>
<dbReference type="GO" id="GO:0005886">
    <property type="term" value="C:plasma membrane"/>
    <property type="evidence" value="ECO:0007669"/>
    <property type="project" value="TreeGrafter"/>
</dbReference>
<evidence type="ECO:0000313" key="9">
    <source>
        <dbReference type="Proteomes" id="UP001432027"/>
    </source>
</evidence>
<dbReference type="InterPro" id="IPR027417">
    <property type="entry name" value="P-loop_NTPase"/>
</dbReference>
<evidence type="ECO:0000259" key="5">
    <source>
        <dbReference type="PROSITE" id="PS50002"/>
    </source>
</evidence>
<feature type="compositionally biased region" description="Polar residues" evidence="4">
    <location>
        <begin position="637"/>
        <end position="650"/>
    </location>
</feature>
<feature type="compositionally biased region" description="Low complexity" evidence="4">
    <location>
        <begin position="668"/>
        <end position="685"/>
    </location>
</feature>
<dbReference type="InterPro" id="IPR001478">
    <property type="entry name" value="PDZ"/>
</dbReference>
<dbReference type="CDD" id="cd11860">
    <property type="entry name" value="SH3_DLG5"/>
    <property type="match status" value="1"/>
</dbReference>
<dbReference type="Pfam" id="PF00625">
    <property type="entry name" value="Guanylate_kin"/>
    <property type="match status" value="1"/>
</dbReference>
<dbReference type="InterPro" id="IPR008145">
    <property type="entry name" value="GK/Ca_channel_bsu"/>
</dbReference>
<evidence type="ECO:0000256" key="2">
    <source>
        <dbReference type="PROSITE-ProRule" id="PRU00192"/>
    </source>
</evidence>
<dbReference type="InterPro" id="IPR036028">
    <property type="entry name" value="SH3-like_dom_sf"/>
</dbReference>
<dbReference type="PROSITE" id="PS50002">
    <property type="entry name" value="SH3"/>
    <property type="match status" value="1"/>
</dbReference>
<feature type="domain" description="PDZ" evidence="7">
    <location>
        <begin position="280"/>
        <end position="365"/>
    </location>
</feature>
<dbReference type="SMART" id="SM00228">
    <property type="entry name" value="PDZ"/>
    <property type="match status" value="4"/>
</dbReference>
<proteinExistence type="predicted"/>
<evidence type="ECO:0000256" key="4">
    <source>
        <dbReference type="SAM" id="MobiDB-lite"/>
    </source>
</evidence>
<comment type="caution">
    <text evidence="8">The sequence shown here is derived from an EMBL/GenBank/DDBJ whole genome shotgun (WGS) entry which is preliminary data.</text>
</comment>
<dbReference type="InterPro" id="IPR008144">
    <property type="entry name" value="Guanylate_kin-like_dom"/>
</dbReference>
<reference evidence="8" key="1">
    <citation type="submission" date="2023-10" db="EMBL/GenBank/DDBJ databases">
        <title>Genome assembly of Pristionchus species.</title>
        <authorList>
            <person name="Yoshida K."/>
            <person name="Sommer R.J."/>
        </authorList>
    </citation>
    <scope>NUCLEOTIDE SEQUENCE</scope>
    <source>
        <strain evidence="8">RS0144</strain>
    </source>
</reference>
<keyword evidence="1 2" id="KW-0728">SH3 domain</keyword>
<name>A0AAV5TM01_9BILA</name>
<feature type="coiled-coil region" evidence="3">
    <location>
        <begin position="93"/>
        <end position="127"/>
    </location>
</feature>
<gene>
    <name evidence="8" type="ORF">PENTCL1PPCAC_17640</name>
</gene>
<dbReference type="InterPro" id="IPR036034">
    <property type="entry name" value="PDZ_sf"/>
</dbReference>
<evidence type="ECO:0000259" key="7">
    <source>
        <dbReference type="PROSITE" id="PS50106"/>
    </source>
</evidence>
<evidence type="ECO:0000313" key="8">
    <source>
        <dbReference type="EMBL" id="GMS95465.1"/>
    </source>
</evidence>
<keyword evidence="9" id="KW-1185">Reference proteome</keyword>
<accession>A0AAV5TM01</accession>
<dbReference type="SMART" id="SM00072">
    <property type="entry name" value="GuKc"/>
    <property type="match status" value="1"/>
</dbReference>
<feature type="compositionally biased region" description="Polar residues" evidence="4">
    <location>
        <begin position="555"/>
        <end position="569"/>
    </location>
</feature>
<dbReference type="SUPFAM" id="SSF50044">
    <property type="entry name" value="SH3-domain"/>
    <property type="match status" value="1"/>
</dbReference>
<dbReference type="Pfam" id="PF00595">
    <property type="entry name" value="PDZ"/>
    <property type="match status" value="2"/>
</dbReference>
<dbReference type="InterPro" id="IPR001452">
    <property type="entry name" value="SH3_domain"/>
</dbReference>
<dbReference type="Gene3D" id="2.30.30.40">
    <property type="entry name" value="SH3 Domains"/>
    <property type="match status" value="1"/>
</dbReference>
<dbReference type="InterPro" id="IPR035537">
    <property type="entry name" value="DLG5_SH3"/>
</dbReference>
<dbReference type="CDD" id="cd00136">
    <property type="entry name" value="PDZ_canonical"/>
    <property type="match status" value="1"/>
</dbReference>
<feature type="domain" description="PDZ" evidence="7">
    <location>
        <begin position="707"/>
        <end position="791"/>
    </location>
</feature>
<protein>
    <submittedName>
        <fullName evidence="8">Uncharacterized protein</fullName>
    </submittedName>
</protein>